<keyword evidence="1" id="KW-0472">Membrane</keyword>
<feature type="transmembrane region" description="Helical" evidence="1">
    <location>
        <begin position="12"/>
        <end position="34"/>
    </location>
</feature>
<dbReference type="EMBL" id="KN819451">
    <property type="protein sequence ID" value="KIJ09558.1"/>
    <property type="molecule type" value="Genomic_DNA"/>
</dbReference>
<feature type="transmembrane region" description="Helical" evidence="1">
    <location>
        <begin position="207"/>
        <end position="231"/>
    </location>
</feature>
<gene>
    <name evidence="2" type="ORF">PAXINDRAFT_172461</name>
</gene>
<evidence type="ECO:0000313" key="2">
    <source>
        <dbReference type="EMBL" id="KIJ09558.1"/>
    </source>
</evidence>
<dbReference type="AlphaFoldDB" id="A0A0C9TF63"/>
<reference evidence="2 3" key="1">
    <citation type="submission" date="2014-06" db="EMBL/GenBank/DDBJ databases">
        <authorList>
            <consortium name="DOE Joint Genome Institute"/>
            <person name="Kuo A."/>
            <person name="Kohler A."/>
            <person name="Nagy L.G."/>
            <person name="Floudas D."/>
            <person name="Copeland A."/>
            <person name="Barry K.W."/>
            <person name="Cichocki N."/>
            <person name="Veneault-Fourrey C."/>
            <person name="LaButti K."/>
            <person name="Lindquist E.A."/>
            <person name="Lipzen A."/>
            <person name="Lundell T."/>
            <person name="Morin E."/>
            <person name="Murat C."/>
            <person name="Sun H."/>
            <person name="Tunlid A."/>
            <person name="Henrissat B."/>
            <person name="Grigoriev I.V."/>
            <person name="Hibbett D.S."/>
            <person name="Martin F."/>
            <person name="Nordberg H.P."/>
            <person name="Cantor M.N."/>
            <person name="Hua S.X."/>
        </authorList>
    </citation>
    <scope>NUCLEOTIDE SEQUENCE [LARGE SCALE GENOMIC DNA]</scope>
    <source>
        <strain evidence="2 3">ATCC 200175</strain>
    </source>
</reference>
<proteinExistence type="predicted"/>
<sequence>MAITVKEAVIVAMIVESILYGLFTFLFGVTVWALTYQRTSAEIARLVLGAACLLFVLGTMHIVVDANHFWQGFVTSGDPDAFFQDVTKTTFKNVLYLVEILVSDAIIIYRSHLMWRRIEFVIIPMIGWMATVVTGTYTIWAISQLSPTNPNIIFLRQTAKWVVSFYSTALATNLIATGLLTIKLWIAQRDEAGSHRTSTSRSMVHPILIMVVECGAVYSLSIITMLVVYLLASNSTYIMIDMIGQIIPITFCAIIVRGAMLRFERDRCLGHPLSTLPSPRSHEISTPRSTRVHVSRVMTVDSDFLAPSQLSPFGDVWNGSAADKKREQRITSIGEVI</sequence>
<feature type="transmembrane region" description="Helical" evidence="1">
    <location>
        <begin position="121"/>
        <end position="143"/>
    </location>
</feature>
<organism evidence="2 3">
    <name type="scientific">Paxillus involutus ATCC 200175</name>
    <dbReference type="NCBI Taxonomy" id="664439"/>
    <lineage>
        <taxon>Eukaryota</taxon>
        <taxon>Fungi</taxon>
        <taxon>Dikarya</taxon>
        <taxon>Basidiomycota</taxon>
        <taxon>Agaricomycotina</taxon>
        <taxon>Agaricomycetes</taxon>
        <taxon>Agaricomycetidae</taxon>
        <taxon>Boletales</taxon>
        <taxon>Paxilineae</taxon>
        <taxon>Paxillaceae</taxon>
        <taxon>Paxillus</taxon>
    </lineage>
</organism>
<reference evidence="3" key="2">
    <citation type="submission" date="2015-01" db="EMBL/GenBank/DDBJ databases">
        <title>Evolutionary Origins and Diversification of the Mycorrhizal Mutualists.</title>
        <authorList>
            <consortium name="DOE Joint Genome Institute"/>
            <consortium name="Mycorrhizal Genomics Consortium"/>
            <person name="Kohler A."/>
            <person name="Kuo A."/>
            <person name="Nagy L.G."/>
            <person name="Floudas D."/>
            <person name="Copeland A."/>
            <person name="Barry K.W."/>
            <person name="Cichocki N."/>
            <person name="Veneault-Fourrey C."/>
            <person name="LaButti K."/>
            <person name="Lindquist E.A."/>
            <person name="Lipzen A."/>
            <person name="Lundell T."/>
            <person name="Morin E."/>
            <person name="Murat C."/>
            <person name="Riley R."/>
            <person name="Ohm R."/>
            <person name="Sun H."/>
            <person name="Tunlid A."/>
            <person name="Henrissat B."/>
            <person name="Grigoriev I.V."/>
            <person name="Hibbett D.S."/>
            <person name="Martin F."/>
        </authorList>
    </citation>
    <scope>NUCLEOTIDE SEQUENCE [LARGE SCALE GENOMIC DNA]</scope>
    <source>
        <strain evidence="3">ATCC 200175</strain>
    </source>
</reference>
<name>A0A0C9TF63_PAXIN</name>
<feature type="transmembrane region" description="Helical" evidence="1">
    <location>
        <begin position="46"/>
        <end position="70"/>
    </location>
</feature>
<dbReference type="Proteomes" id="UP000053647">
    <property type="component" value="Unassembled WGS sequence"/>
</dbReference>
<feature type="transmembrane region" description="Helical" evidence="1">
    <location>
        <begin position="90"/>
        <end position="109"/>
    </location>
</feature>
<keyword evidence="1" id="KW-0812">Transmembrane</keyword>
<dbReference type="OrthoDB" id="3357408at2759"/>
<feature type="transmembrane region" description="Helical" evidence="1">
    <location>
        <begin position="163"/>
        <end position="186"/>
    </location>
</feature>
<evidence type="ECO:0000313" key="3">
    <source>
        <dbReference type="Proteomes" id="UP000053647"/>
    </source>
</evidence>
<keyword evidence="1" id="KW-1133">Transmembrane helix</keyword>
<accession>A0A0C9TF63</accession>
<evidence type="ECO:0000256" key="1">
    <source>
        <dbReference type="SAM" id="Phobius"/>
    </source>
</evidence>
<protein>
    <submittedName>
        <fullName evidence="2">Uncharacterized protein</fullName>
    </submittedName>
</protein>
<dbReference type="HOGENOM" id="CLU_044614_3_3_1"/>
<keyword evidence="3" id="KW-1185">Reference proteome</keyword>
<feature type="transmembrane region" description="Helical" evidence="1">
    <location>
        <begin position="237"/>
        <end position="256"/>
    </location>
</feature>